<feature type="region of interest" description="Disordered" evidence="1">
    <location>
        <begin position="169"/>
        <end position="197"/>
    </location>
</feature>
<sequence length="306" mass="34052">MVLTPLSPKEVQSDQQHMARSRAAGEDNSGKSSSSDKKGSALKARRHLLNVLAGRTVPRRHRARLPYFSDVLNRTEWGGMIGAASEEVANTYTSQIHQKTCEDGETQQNRARSKKPEVGILPSNETDEEQKSVESVVDFEYDSKQNTWDPFLGPQGRCTNQAIRSARTENKTPNFRISSPNSRNSLPESEDFEFSGGGKTPSLGSWLFGHPRSVGRTAFASWELGEMNASNELVREVSKRKALIPKGSPEIRVAPEDGIFALTFHDPIWDNFVYAFECRMLQDLRSNIFKEGGLDMITIRAGSSSD</sequence>
<evidence type="ECO:0000256" key="1">
    <source>
        <dbReference type="SAM" id="MobiDB-lite"/>
    </source>
</evidence>
<name>A0AAV2F6I5_9ROSI</name>
<dbReference type="Proteomes" id="UP001497516">
    <property type="component" value="Chromosome 6"/>
</dbReference>
<proteinExistence type="predicted"/>
<reference evidence="2 3" key="1">
    <citation type="submission" date="2024-04" db="EMBL/GenBank/DDBJ databases">
        <authorList>
            <person name="Fracassetti M."/>
        </authorList>
    </citation>
    <scope>NUCLEOTIDE SEQUENCE [LARGE SCALE GENOMIC DNA]</scope>
</reference>
<dbReference type="AlphaFoldDB" id="A0AAV2F6I5"/>
<evidence type="ECO:0000313" key="2">
    <source>
        <dbReference type="EMBL" id="CAL1393873.1"/>
    </source>
</evidence>
<keyword evidence="3" id="KW-1185">Reference proteome</keyword>
<feature type="compositionally biased region" description="Polar residues" evidence="1">
    <location>
        <begin position="171"/>
        <end position="187"/>
    </location>
</feature>
<dbReference type="EMBL" id="OZ034819">
    <property type="protein sequence ID" value="CAL1393873.1"/>
    <property type="molecule type" value="Genomic_DNA"/>
</dbReference>
<protein>
    <submittedName>
        <fullName evidence="2">Uncharacterized protein</fullName>
    </submittedName>
</protein>
<feature type="region of interest" description="Disordered" evidence="1">
    <location>
        <begin position="99"/>
        <end position="133"/>
    </location>
</feature>
<organism evidence="2 3">
    <name type="scientific">Linum trigynum</name>
    <dbReference type="NCBI Taxonomy" id="586398"/>
    <lineage>
        <taxon>Eukaryota</taxon>
        <taxon>Viridiplantae</taxon>
        <taxon>Streptophyta</taxon>
        <taxon>Embryophyta</taxon>
        <taxon>Tracheophyta</taxon>
        <taxon>Spermatophyta</taxon>
        <taxon>Magnoliopsida</taxon>
        <taxon>eudicotyledons</taxon>
        <taxon>Gunneridae</taxon>
        <taxon>Pentapetalae</taxon>
        <taxon>rosids</taxon>
        <taxon>fabids</taxon>
        <taxon>Malpighiales</taxon>
        <taxon>Linaceae</taxon>
        <taxon>Linum</taxon>
    </lineage>
</organism>
<feature type="region of interest" description="Disordered" evidence="1">
    <location>
        <begin position="1"/>
        <end position="42"/>
    </location>
</feature>
<feature type="compositionally biased region" description="Basic and acidic residues" evidence="1">
    <location>
        <begin position="23"/>
        <end position="39"/>
    </location>
</feature>
<evidence type="ECO:0000313" key="3">
    <source>
        <dbReference type="Proteomes" id="UP001497516"/>
    </source>
</evidence>
<gene>
    <name evidence="2" type="ORF">LTRI10_LOCUS34413</name>
</gene>
<accession>A0AAV2F6I5</accession>